<dbReference type="SUPFAM" id="SSF57850">
    <property type="entry name" value="RING/U-box"/>
    <property type="match status" value="1"/>
</dbReference>
<evidence type="ECO:0000256" key="2">
    <source>
        <dbReference type="ARBA" id="ARBA00022490"/>
    </source>
</evidence>
<feature type="region of interest" description="Disordered" evidence="8">
    <location>
        <begin position="1"/>
        <end position="197"/>
    </location>
</feature>
<feature type="compositionally biased region" description="Basic residues" evidence="8">
    <location>
        <begin position="158"/>
        <end position="179"/>
    </location>
</feature>
<dbReference type="Gene3D" id="3.30.40.10">
    <property type="entry name" value="Zinc/RING finger domain, C3HC4 (zinc finger)"/>
    <property type="match status" value="1"/>
</dbReference>
<feature type="compositionally biased region" description="Low complexity" evidence="8">
    <location>
        <begin position="67"/>
        <end position="120"/>
    </location>
</feature>
<feature type="domain" description="RING-type" evidence="9">
    <location>
        <begin position="371"/>
        <end position="413"/>
    </location>
</feature>
<dbReference type="GO" id="GO:0005737">
    <property type="term" value="C:cytoplasm"/>
    <property type="evidence" value="ECO:0007669"/>
    <property type="project" value="UniProtKB-SubCell"/>
</dbReference>
<dbReference type="PROSITE" id="PS50089">
    <property type="entry name" value="ZF_RING_2"/>
    <property type="match status" value="1"/>
</dbReference>
<dbReference type="InterPro" id="IPR018957">
    <property type="entry name" value="Znf_C3HC4_RING-type"/>
</dbReference>
<evidence type="ECO:0000313" key="10">
    <source>
        <dbReference type="EMBL" id="RKP03968.1"/>
    </source>
</evidence>
<dbReference type="InterPro" id="IPR013083">
    <property type="entry name" value="Znf_RING/FYVE/PHD"/>
</dbReference>
<feature type="compositionally biased region" description="Low complexity" evidence="8">
    <location>
        <begin position="858"/>
        <end position="881"/>
    </location>
</feature>
<keyword evidence="2" id="KW-0963">Cytoplasm</keyword>
<feature type="compositionally biased region" description="Gly residues" evidence="8">
    <location>
        <begin position="812"/>
        <end position="822"/>
    </location>
</feature>
<feature type="coiled-coil region" evidence="7">
    <location>
        <begin position="721"/>
        <end position="755"/>
    </location>
</feature>
<dbReference type="GO" id="GO:0045944">
    <property type="term" value="P:positive regulation of transcription by RNA polymerase II"/>
    <property type="evidence" value="ECO:0007669"/>
    <property type="project" value="TreeGrafter"/>
</dbReference>
<dbReference type="OrthoDB" id="302966at2759"/>
<feature type="compositionally biased region" description="Low complexity" evidence="8">
    <location>
        <begin position="134"/>
        <end position="157"/>
    </location>
</feature>
<protein>
    <recommendedName>
        <fullName evidence="9">RING-type domain-containing protein</fullName>
    </recommendedName>
</protein>
<evidence type="ECO:0000256" key="7">
    <source>
        <dbReference type="SAM" id="Coils"/>
    </source>
</evidence>
<comment type="subcellular location">
    <subcellularLocation>
        <location evidence="1">Cytoplasm</location>
    </subcellularLocation>
</comment>
<dbReference type="EMBL" id="ML014115">
    <property type="protein sequence ID" value="RKP03968.1"/>
    <property type="molecule type" value="Genomic_DNA"/>
</dbReference>
<evidence type="ECO:0000313" key="11">
    <source>
        <dbReference type="Proteomes" id="UP000274922"/>
    </source>
</evidence>
<dbReference type="InterPro" id="IPR039739">
    <property type="entry name" value="MAG2/RNF10"/>
</dbReference>
<feature type="compositionally biased region" description="Low complexity" evidence="8">
    <location>
        <begin position="51"/>
        <end position="60"/>
    </location>
</feature>
<evidence type="ECO:0000256" key="1">
    <source>
        <dbReference type="ARBA" id="ARBA00004496"/>
    </source>
</evidence>
<dbReference type="GO" id="GO:0000976">
    <property type="term" value="F:transcription cis-regulatory region binding"/>
    <property type="evidence" value="ECO:0007669"/>
    <property type="project" value="TreeGrafter"/>
</dbReference>
<keyword evidence="7" id="KW-0175">Coiled coil</keyword>
<keyword evidence="5" id="KW-0862">Zinc</keyword>
<dbReference type="AlphaFoldDB" id="A0A4P9XEL8"/>
<feature type="compositionally biased region" description="Low complexity" evidence="8">
    <location>
        <begin position="802"/>
        <end position="811"/>
    </location>
</feature>
<evidence type="ECO:0000259" key="9">
    <source>
        <dbReference type="PROSITE" id="PS50089"/>
    </source>
</evidence>
<feature type="compositionally biased region" description="Low complexity" evidence="8">
    <location>
        <begin position="1"/>
        <end position="36"/>
    </location>
</feature>
<dbReference type="InterPro" id="IPR017907">
    <property type="entry name" value="Znf_RING_CS"/>
</dbReference>
<keyword evidence="11" id="KW-1185">Reference proteome</keyword>
<dbReference type="PROSITE" id="PS00518">
    <property type="entry name" value="ZF_RING_1"/>
    <property type="match status" value="1"/>
</dbReference>
<feature type="region of interest" description="Disordered" evidence="8">
    <location>
        <begin position="798"/>
        <end position="831"/>
    </location>
</feature>
<dbReference type="STRING" id="1555241.A0A4P9XEL8"/>
<reference evidence="11" key="1">
    <citation type="journal article" date="2018" name="Nat. Microbiol.">
        <title>Leveraging single-cell genomics to expand the fungal tree of life.</title>
        <authorList>
            <person name="Ahrendt S.R."/>
            <person name="Quandt C.A."/>
            <person name="Ciobanu D."/>
            <person name="Clum A."/>
            <person name="Salamov A."/>
            <person name="Andreopoulos B."/>
            <person name="Cheng J.F."/>
            <person name="Woyke T."/>
            <person name="Pelin A."/>
            <person name="Henrissat B."/>
            <person name="Reynolds N.K."/>
            <person name="Benny G.L."/>
            <person name="Smith M.E."/>
            <person name="James T.Y."/>
            <person name="Grigoriev I.V."/>
        </authorList>
    </citation>
    <scope>NUCLEOTIDE SEQUENCE [LARGE SCALE GENOMIC DNA]</scope>
    <source>
        <strain evidence="11">ATCC 52028</strain>
    </source>
</reference>
<feature type="region of interest" description="Disordered" evidence="8">
    <location>
        <begin position="846"/>
        <end position="888"/>
    </location>
</feature>
<dbReference type="Proteomes" id="UP000274922">
    <property type="component" value="Unassembled WGS sequence"/>
</dbReference>
<feature type="region of interest" description="Disordered" evidence="8">
    <location>
        <begin position="276"/>
        <end position="323"/>
    </location>
</feature>
<proteinExistence type="predicted"/>
<organism evidence="10 11">
    <name type="scientific">Caulochytrium protostelioides</name>
    <dbReference type="NCBI Taxonomy" id="1555241"/>
    <lineage>
        <taxon>Eukaryota</taxon>
        <taxon>Fungi</taxon>
        <taxon>Fungi incertae sedis</taxon>
        <taxon>Chytridiomycota</taxon>
        <taxon>Chytridiomycota incertae sedis</taxon>
        <taxon>Chytridiomycetes</taxon>
        <taxon>Caulochytriales</taxon>
        <taxon>Caulochytriaceae</taxon>
        <taxon>Caulochytrium</taxon>
    </lineage>
</organism>
<dbReference type="Pfam" id="PF00097">
    <property type="entry name" value="zf-C3HC4"/>
    <property type="match status" value="1"/>
</dbReference>
<evidence type="ECO:0000256" key="8">
    <source>
        <dbReference type="SAM" id="MobiDB-lite"/>
    </source>
</evidence>
<evidence type="ECO:0000256" key="4">
    <source>
        <dbReference type="ARBA" id="ARBA00022771"/>
    </source>
</evidence>
<name>A0A4P9XEL8_9FUNG</name>
<gene>
    <name evidence="10" type="ORF">CXG81DRAFT_23381</name>
</gene>
<sequence length="921" mass="94451">MSSPTADAADVTNATADAMIPSNAGAAASASASSVSDDSDGPEAPMPVRPAAAAAAAVAAHLGARLTPAAGASSTSASSASPAPSTVSSTSASSAPTGGGTTAETAETTGTAATTAGASAADKETSVRALNPMSAAARTNAAESASSSSARGAPSRPSHSHARRHGRKAASKAHGRHGGHAGASRPHAGGWSPAQLGLGDDASDEFYDELESHLTGEGSVGRLRVRANRRGETSITHLLQFQLPAFQRAEPGAKPGAAAAASGSCGAHAAASGAASQATGAARRRVPGSHGDRRGPLPNGPPGAGGGRHGSHHARRPLSASDKPGFVDANYQFVLRDSGDYGAYLSDPDLAVIWSDVVQVQVPNLDNAIHCPICLDEPKAPKVGRCGHVFCWSCILHYLSHADGKAIDCPVCHAKIRSDELKSVRLQNRFSKQSVMATGPDPSPIEMTLMKRSTGSTVAVPVAQHAREAAKQAYCRLRHLPEHPPAIQEALAPFCRLLVCDPGYHLTEILDKEARELAQLLAAEQQTAKQYDDAIQQHMATERRKMQAHTPAVAARLANELFGSIAKDEPFIEHAIALLEAQREQVAQQCAARQAALAAQRDAVLSVPEAAQDWEAVLAAHVAALPPSAPRPKVPGASYFYRAADGQALFLHPLDLKLLREQFGVPDNWPPTLFVPALTVTDASCDAALRRTSAALATIPLGCDVSVVEADWRGILDDSLLDQYAEALQERHDRVRQHQAEAQQAQAAVAQQAAAAAAAAALKAATRPPLMPLDGSAMNAFDQDLERARLLSLDETPALPTASGREAPAPGAAGGGGGGGGSSVAAPGAAAGSATGSSFAAVAAARREGGGGGHPLWSAAATSSSAAAARSPPPAAGADGPALDEEGGLAVPEHLHWVLNLDDLPVRGKRSQRRANAKRRV</sequence>
<dbReference type="CDD" id="cd16536">
    <property type="entry name" value="RING-HC_RNF10"/>
    <property type="match status" value="1"/>
</dbReference>
<evidence type="ECO:0000256" key="5">
    <source>
        <dbReference type="ARBA" id="ARBA00022833"/>
    </source>
</evidence>
<accession>A0A4P9XEL8</accession>
<dbReference type="GO" id="GO:0008270">
    <property type="term" value="F:zinc ion binding"/>
    <property type="evidence" value="ECO:0007669"/>
    <property type="project" value="UniProtKB-KW"/>
</dbReference>
<dbReference type="PANTHER" id="PTHR12983:SF9">
    <property type="entry name" value="E3 UBIQUITIN-PROTEIN LIGASE RNF10"/>
    <property type="match status" value="1"/>
</dbReference>
<evidence type="ECO:0000256" key="3">
    <source>
        <dbReference type="ARBA" id="ARBA00022723"/>
    </source>
</evidence>
<dbReference type="InterPro" id="IPR001841">
    <property type="entry name" value="Znf_RING"/>
</dbReference>
<keyword evidence="4 6" id="KW-0863">Zinc-finger</keyword>
<dbReference type="SMART" id="SM00184">
    <property type="entry name" value="RING"/>
    <property type="match status" value="1"/>
</dbReference>
<keyword evidence="3" id="KW-0479">Metal-binding</keyword>
<dbReference type="PANTHER" id="PTHR12983">
    <property type="entry name" value="RING FINGER 10 FAMILY MEMBER"/>
    <property type="match status" value="1"/>
</dbReference>
<evidence type="ECO:0000256" key="6">
    <source>
        <dbReference type="PROSITE-ProRule" id="PRU00175"/>
    </source>
</evidence>